<evidence type="ECO:0000313" key="1">
    <source>
        <dbReference type="EMBL" id="KKL23075.1"/>
    </source>
</evidence>
<reference evidence="1" key="1">
    <citation type="journal article" date="2015" name="Nature">
        <title>Complex archaea that bridge the gap between prokaryotes and eukaryotes.</title>
        <authorList>
            <person name="Spang A."/>
            <person name="Saw J.H."/>
            <person name="Jorgensen S.L."/>
            <person name="Zaremba-Niedzwiedzka K."/>
            <person name="Martijn J."/>
            <person name="Lind A.E."/>
            <person name="van Eijk R."/>
            <person name="Schleper C."/>
            <person name="Guy L."/>
            <person name="Ettema T.J."/>
        </authorList>
    </citation>
    <scope>NUCLEOTIDE SEQUENCE</scope>
</reference>
<organism evidence="1">
    <name type="scientific">marine sediment metagenome</name>
    <dbReference type="NCBI Taxonomy" id="412755"/>
    <lineage>
        <taxon>unclassified sequences</taxon>
        <taxon>metagenomes</taxon>
        <taxon>ecological metagenomes</taxon>
    </lineage>
</organism>
<proteinExistence type="predicted"/>
<gene>
    <name evidence="1" type="ORF">LCGC14_2429040</name>
</gene>
<accession>A0A0F9BML9</accession>
<dbReference type="EMBL" id="LAZR01037111">
    <property type="protein sequence ID" value="KKL23075.1"/>
    <property type="molecule type" value="Genomic_DNA"/>
</dbReference>
<dbReference type="AlphaFoldDB" id="A0A0F9BML9"/>
<comment type="caution">
    <text evidence="1">The sequence shown here is derived from an EMBL/GenBank/DDBJ whole genome shotgun (WGS) entry which is preliminary data.</text>
</comment>
<protein>
    <submittedName>
        <fullName evidence="1">Uncharacterized protein</fullName>
    </submittedName>
</protein>
<sequence length="249" mass="27494">MRSKNIFFILVMILVVSSIVSAIEFRTVYNPFTGKLDYYRGSNFSGENITAGEFFGNLSWVYLHNYPVACPAGTAITQLEDSVICTSFGNLLNNTPDTKRFFNGTTFFGGLLTVYDDLLVQDDINLTGTGAQLYVQNGNAFFPSITSIDDQDTGIYWSSSDNELFFVSGADVLFELNPEIISIIQTTNISFVNPATNAFNNIIITNILDRNASETIYGDYNFINTLTLNSVTLGDWLEVNKSGLANNTA</sequence>
<name>A0A0F9BML9_9ZZZZ</name>
<feature type="non-terminal residue" evidence="1">
    <location>
        <position position="249"/>
    </location>
</feature>